<name>A0A0G1U7P5_9BACT</name>
<keyword evidence="2 7" id="KW-0699">rRNA-binding</keyword>
<evidence type="ECO:0000256" key="5">
    <source>
        <dbReference type="ARBA" id="ARBA00023274"/>
    </source>
</evidence>
<dbReference type="SUPFAM" id="SSF55653">
    <property type="entry name" value="Ribosomal protein L9 C-domain"/>
    <property type="match status" value="1"/>
</dbReference>
<feature type="domain" description="Large ribosomal subunit protein bL9 C-terminal" evidence="9">
    <location>
        <begin position="64"/>
        <end position="147"/>
    </location>
</feature>
<comment type="caution">
    <text evidence="10">The sequence shown here is derived from an EMBL/GenBank/DDBJ whole genome shotgun (WGS) entry which is preliminary data.</text>
</comment>
<dbReference type="InterPro" id="IPR020070">
    <property type="entry name" value="Ribosomal_bL9_N"/>
</dbReference>
<dbReference type="Pfam" id="PF03948">
    <property type="entry name" value="Ribosomal_L9_C"/>
    <property type="match status" value="1"/>
</dbReference>
<evidence type="ECO:0000313" key="10">
    <source>
        <dbReference type="EMBL" id="KKU90094.1"/>
    </source>
</evidence>
<keyword evidence="5 7" id="KW-0687">Ribonucleoprotein</keyword>
<feature type="domain" description="Ribosomal protein L9" evidence="8">
    <location>
        <begin position="1"/>
        <end position="41"/>
    </location>
</feature>
<reference evidence="10 11" key="1">
    <citation type="journal article" date="2015" name="Nature">
        <title>rRNA introns, odd ribosomes, and small enigmatic genomes across a large radiation of phyla.</title>
        <authorList>
            <person name="Brown C.T."/>
            <person name="Hug L.A."/>
            <person name="Thomas B.C."/>
            <person name="Sharon I."/>
            <person name="Castelle C.J."/>
            <person name="Singh A."/>
            <person name="Wilkins M.J."/>
            <person name="Williams K.H."/>
            <person name="Banfield J.F."/>
        </authorList>
    </citation>
    <scope>NUCLEOTIDE SEQUENCE [LARGE SCALE GENOMIC DNA]</scope>
</reference>
<dbReference type="GO" id="GO:0003735">
    <property type="term" value="F:structural constituent of ribosome"/>
    <property type="evidence" value="ECO:0007669"/>
    <property type="project" value="InterPro"/>
</dbReference>
<sequence length="152" mass="16424">MKVILLQDIKGIGKKGEVKNVSDGHAKNMLIPKGLVKIATGHETHILQVQKESKAKQQQTLEAELHALAKTLADDAFIFITKVGKNGEVFGSVTKHEIEEAVKAKLSPLAKAHAVIKVDLEKQIKTLGAHAIKISFGHSINGTITVTLNPEK</sequence>
<dbReference type="SUPFAM" id="SSF55658">
    <property type="entry name" value="L9 N-domain-like"/>
    <property type="match status" value="1"/>
</dbReference>
<evidence type="ECO:0000256" key="1">
    <source>
        <dbReference type="ARBA" id="ARBA00010605"/>
    </source>
</evidence>
<dbReference type="EMBL" id="LCPB01000006">
    <property type="protein sequence ID" value="KKU90094.1"/>
    <property type="molecule type" value="Genomic_DNA"/>
</dbReference>
<dbReference type="InterPro" id="IPR009027">
    <property type="entry name" value="Ribosomal_bL9/RNase_H1_N"/>
</dbReference>
<protein>
    <recommendedName>
        <fullName evidence="6 7">Large ribosomal subunit protein bL9</fullName>
    </recommendedName>
</protein>
<evidence type="ECO:0000256" key="2">
    <source>
        <dbReference type="ARBA" id="ARBA00022730"/>
    </source>
</evidence>
<keyword evidence="4 7" id="KW-0689">Ribosomal protein</keyword>
<dbReference type="AlphaFoldDB" id="A0A0G1U7P5"/>
<dbReference type="Pfam" id="PF01281">
    <property type="entry name" value="Ribosomal_L9_N"/>
    <property type="match status" value="1"/>
</dbReference>
<dbReference type="GO" id="GO:0005840">
    <property type="term" value="C:ribosome"/>
    <property type="evidence" value="ECO:0007669"/>
    <property type="project" value="UniProtKB-KW"/>
</dbReference>
<keyword evidence="3 7" id="KW-0694">RNA-binding</keyword>
<dbReference type="InterPro" id="IPR020069">
    <property type="entry name" value="Ribosomal_bL9_C"/>
</dbReference>
<dbReference type="Gene3D" id="3.10.430.100">
    <property type="entry name" value="Ribosomal protein L9, C-terminal domain"/>
    <property type="match status" value="1"/>
</dbReference>
<dbReference type="GO" id="GO:1990904">
    <property type="term" value="C:ribonucleoprotein complex"/>
    <property type="evidence" value="ECO:0007669"/>
    <property type="project" value="UniProtKB-KW"/>
</dbReference>
<dbReference type="InterPro" id="IPR020594">
    <property type="entry name" value="Ribosomal_bL9_bac/chp"/>
</dbReference>
<organism evidence="10 11">
    <name type="scientific">Candidatus Wolfebacteria bacterium GW2011_GWA2_47_9b</name>
    <dbReference type="NCBI Taxonomy" id="1619005"/>
    <lineage>
        <taxon>Bacteria</taxon>
        <taxon>Candidatus Wolfeibacteriota</taxon>
    </lineage>
</organism>
<dbReference type="InterPro" id="IPR036935">
    <property type="entry name" value="Ribosomal_bL9_N_sf"/>
</dbReference>
<evidence type="ECO:0000256" key="7">
    <source>
        <dbReference type="HAMAP-Rule" id="MF_00503"/>
    </source>
</evidence>
<dbReference type="PATRIC" id="fig|1619005.3.peg.395"/>
<evidence type="ECO:0000256" key="6">
    <source>
        <dbReference type="ARBA" id="ARBA00035292"/>
    </source>
</evidence>
<dbReference type="InterPro" id="IPR036791">
    <property type="entry name" value="Ribosomal_bL9_C_sf"/>
</dbReference>
<dbReference type="Gene3D" id="3.40.5.10">
    <property type="entry name" value="Ribosomal protein L9, N-terminal domain"/>
    <property type="match status" value="1"/>
</dbReference>
<proteinExistence type="inferred from homology"/>
<dbReference type="GO" id="GO:0019843">
    <property type="term" value="F:rRNA binding"/>
    <property type="evidence" value="ECO:0007669"/>
    <property type="project" value="UniProtKB-UniRule"/>
</dbReference>
<evidence type="ECO:0000313" key="11">
    <source>
        <dbReference type="Proteomes" id="UP000033882"/>
    </source>
</evidence>
<gene>
    <name evidence="7" type="primary">rplI</name>
    <name evidence="10" type="ORF">UY19_C0006G0032</name>
</gene>
<evidence type="ECO:0000256" key="3">
    <source>
        <dbReference type="ARBA" id="ARBA00022884"/>
    </source>
</evidence>
<dbReference type="PANTHER" id="PTHR21368">
    <property type="entry name" value="50S RIBOSOMAL PROTEIN L9"/>
    <property type="match status" value="1"/>
</dbReference>
<dbReference type="Proteomes" id="UP000033882">
    <property type="component" value="Unassembled WGS sequence"/>
</dbReference>
<evidence type="ECO:0000256" key="4">
    <source>
        <dbReference type="ARBA" id="ARBA00022980"/>
    </source>
</evidence>
<dbReference type="InterPro" id="IPR000244">
    <property type="entry name" value="Ribosomal_bL9"/>
</dbReference>
<comment type="similarity">
    <text evidence="1 7">Belongs to the bacterial ribosomal protein bL9 family.</text>
</comment>
<accession>A0A0G1U7P5</accession>
<dbReference type="NCBIfam" id="TIGR00158">
    <property type="entry name" value="L9"/>
    <property type="match status" value="1"/>
</dbReference>
<dbReference type="GO" id="GO:0006412">
    <property type="term" value="P:translation"/>
    <property type="evidence" value="ECO:0007669"/>
    <property type="project" value="UniProtKB-UniRule"/>
</dbReference>
<dbReference type="HAMAP" id="MF_00503">
    <property type="entry name" value="Ribosomal_bL9"/>
    <property type="match status" value="1"/>
</dbReference>
<comment type="function">
    <text evidence="7">Binds to the 23S rRNA.</text>
</comment>
<evidence type="ECO:0000259" key="9">
    <source>
        <dbReference type="Pfam" id="PF03948"/>
    </source>
</evidence>
<evidence type="ECO:0000259" key="8">
    <source>
        <dbReference type="Pfam" id="PF01281"/>
    </source>
</evidence>